<dbReference type="PANTHER" id="PTHR33594">
    <property type="entry name" value="SUPERFAMILY HYDROLASE, PUTATIVE (AFU_ORTHOLOGUE AFUA_1G03035)-RELATED"/>
    <property type="match status" value="1"/>
</dbReference>
<proteinExistence type="predicted"/>
<feature type="domain" description="HD" evidence="1">
    <location>
        <begin position="33"/>
        <end position="134"/>
    </location>
</feature>
<dbReference type="InterPro" id="IPR006674">
    <property type="entry name" value="HD_domain"/>
</dbReference>
<keyword evidence="3" id="KW-1185">Reference proteome</keyword>
<dbReference type="CDD" id="cd00077">
    <property type="entry name" value="HDc"/>
    <property type="match status" value="1"/>
</dbReference>
<dbReference type="KEGG" id="plut:EI981_17115"/>
<dbReference type="PROSITE" id="PS51831">
    <property type="entry name" value="HD"/>
    <property type="match status" value="1"/>
</dbReference>
<dbReference type="OrthoDB" id="9797344at2"/>
<dbReference type="SMART" id="SM00471">
    <property type="entry name" value="HDc"/>
    <property type="match status" value="1"/>
</dbReference>
<dbReference type="InterPro" id="IPR003607">
    <property type="entry name" value="HD/PDEase_dom"/>
</dbReference>
<name>A0A3S9V067_9BACL</name>
<sequence>MEIKVLTELQEQLIREAEQFARAELEHDQTGHDWWHIQRVVQMAKRLARAEKADEFICTVAALLHDVADEKLNVSKQAGLDKVRDWLAQHDFKGADQEHIIEIISNLSYNAGKNPPMRTLEGQVVQDADRIDAIGAIAIARAFLYAGVKGNPIHDPQISPRTEMTTEQYRQEKSTGINHFHEKLLKLNSLINTESAKQIAAERHSYMEQYVERFYREWSGEE</sequence>
<dbReference type="EMBL" id="CP034346">
    <property type="protein sequence ID" value="AZS15984.1"/>
    <property type="molecule type" value="Genomic_DNA"/>
</dbReference>
<protein>
    <submittedName>
        <fullName evidence="2">HD domain-containing protein</fullName>
    </submittedName>
</protein>
<organism evidence="2 3">
    <name type="scientific">Paenibacillus lutimineralis</name>
    <dbReference type="NCBI Taxonomy" id="2707005"/>
    <lineage>
        <taxon>Bacteria</taxon>
        <taxon>Bacillati</taxon>
        <taxon>Bacillota</taxon>
        <taxon>Bacilli</taxon>
        <taxon>Bacillales</taxon>
        <taxon>Paenibacillaceae</taxon>
        <taxon>Paenibacillus</taxon>
    </lineage>
</organism>
<dbReference type="Gene3D" id="1.10.472.50">
    <property type="entry name" value="HD-domain/PDEase-like"/>
    <property type="match status" value="1"/>
</dbReference>
<dbReference type="SUPFAM" id="SSF109604">
    <property type="entry name" value="HD-domain/PDEase-like"/>
    <property type="match status" value="1"/>
</dbReference>
<dbReference type="Pfam" id="PF01966">
    <property type="entry name" value="HD"/>
    <property type="match status" value="1"/>
</dbReference>
<evidence type="ECO:0000313" key="2">
    <source>
        <dbReference type="EMBL" id="AZS15984.1"/>
    </source>
</evidence>
<dbReference type="Proteomes" id="UP000270678">
    <property type="component" value="Chromosome"/>
</dbReference>
<evidence type="ECO:0000259" key="1">
    <source>
        <dbReference type="PROSITE" id="PS51831"/>
    </source>
</evidence>
<evidence type="ECO:0000313" key="3">
    <source>
        <dbReference type="Proteomes" id="UP000270678"/>
    </source>
</evidence>
<dbReference type="RefSeq" id="WP_127000162.1">
    <property type="nucleotide sequence ID" value="NZ_CP034346.1"/>
</dbReference>
<reference evidence="3" key="1">
    <citation type="submission" date="2018-12" db="EMBL/GenBank/DDBJ databases">
        <title>Complete genome sequence of Paenibacillus sp. MBLB1234.</title>
        <authorList>
            <person name="Nam Y.-D."/>
            <person name="Kang J."/>
            <person name="Chung W.-H."/>
            <person name="Park Y.S."/>
        </authorList>
    </citation>
    <scope>NUCLEOTIDE SEQUENCE [LARGE SCALE GENOMIC DNA]</scope>
    <source>
        <strain evidence="3">MBLB1234</strain>
    </source>
</reference>
<accession>A0A3S9V067</accession>
<dbReference type="Gene3D" id="1.20.58.1910">
    <property type="match status" value="1"/>
</dbReference>
<dbReference type="AlphaFoldDB" id="A0A3S9V067"/>
<gene>
    <name evidence="2" type="ORF">EI981_17115</name>
</gene>
<dbReference type="PANTHER" id="PTHR33594:SF1">
    <property type="entry name" value="HD_PDEASE DOMAIN-CONTAINING PROTEIN"/>
    <property type="match status" value="1"/>
</dbReference>